<feature type="region of interest" description="Disordered" evidence="3">
    <location>
        <begin position="76"/>
        <end position="103"/>
    </location>
</feature>
<evidence type="ECO:0000256" key="3">
    <source>
        <dbReference type="SAM" id="MobiDB-lite"/>
    </source>
</evidence>
<proteinExistence type="inferred from homology"/>
<dbReference type="SUPFAM" id="SSF51735">
    <property type="entry name" value="NAD(P)-binding Rossmann-fold domains"/>
    <property type="match status" value="1"/>
</dbReference>
<evidence type="ECO:0000256" key="1">
    <source>
        <dbReference type="ARBA" id="ARBA00006484"/>
    </source>
</evidence>
<accession>A0A8T2UFC9</accession>
<feature type="compositionally biased region" description="Low complexity" evidence="3">
    <location>
        <begin position="76"/>
        <end position="87"/>
    </location>
</feature>
<dbReference type="OrthoDB" id="47007at2759"/>
<dbReference type="OMA" id="AAYQMSQ"/>
<evidence type="ECO:0000256" key="2">
    <source>
        <dbReference type="ARBA" id="ARBA00023002"/>
    </source>
</evidence>
<comment type="caution">
    <text evidence="4">The sequence shown here is derived from an EMBL/GenBank/DDBJ whole genome shotgun (WGS) entry which is preliminary data.</text>
</comment>
<dbReference type="EMBL" id="CM035412">
    <property type="protein sequence ID" value="KAH7433230.1"/>
    <property type="molecule type" value="Genomic_DNA"/>
</dbReference>
<dbReference type="Proteomes" id="UP000825935">
    <property type="component" value="Chromosome 7"/>
</dbReference>
<dbReference type="PRINTS" id="PR00081">
    <property type="entry name" value="GDHRDH"/>
</dbReference>
<evidence type="ECO:0000313" key="5">
    <source>
        <dbReference type="Proteomes" id="UP000825935"/>
    </source>
</evidence>
<reference evidence="4" key="1">
    <citation type="submission" date="2021-08" db="EMBL/GenBank/DDBJ databases">
        <title>WGS assembly of Ceratopteris richardii.</title>
        <authorList>
            <person name="Marchant D.B."/>
            <person name="Chen G."/>
            <person name="Jenkins J."/>
            <person name="Shu S."/>
            <person name="Leebens-Mack J."/>
            <person name="Grimwood J."/>
            <person name="Schmutz J."/>
            <person name="Soltis P."/>
            <person name="Soltis D."/>
            <person name="Chen Z.-H."/>
        </authorList>
    </citation>
    <scope>NUCLEOTIDE SEQUENCE</scope>
    <source>
        <strain evidence="4">Whitten #5841</strain>
        <tissue evidence="4">Leaf</tissue>
    </source>
</reference>
<dbReference type="GO" id="GO:0016614">
    <property type="term" value="F:oxidoreductase activity, acting on CH-OH group of donors"/>
    <property type="evidence" value="ECO:0007669"/>
    <property type="project" value="UniProtKB-ARBA"/>
</dbReference>
<protein>
    <submittedName>
        <fullName evidence="4">Uncharacterized protein</fullName>
    </submittedName>
</protein>
<organism evidence="4 5">
    <name type="scientific">Ceratopteris richardii</name>
    <name type="common">Triangle waterfern</name>
    <dbReference type="NCBI Taxonomy" id="49495"/>
    <lineage>
        <taxon>Eukaryota</taxon>
        <taxon>Viridiplantae</taxon>
        <taxon>Streptophyta</taxon>
        <taxon>Embryophyta</taxon>
        <taxon>Tracheophyta</taxon>
        <taxon>Polypodiopsida</taxon>
        <taxon>Polypodiidae</taxon>
        <taxon>Polypodiales</taxon>
        <taxon>Pteridineae</taxon>
        <taxon>Pteridaceae</taxon>
        <taxon>Parkerioideae</taxon>
        <taxon>Ceratopteris</taxon>
    </lineage>
</organism>
<dbReference type="FunFam" id="3.40.50.720:FF:000084">
    <property type="entry name" value="Short-chain dehydrogenase reductase"/>
    <property type="match status" value="1"/>
</dbReference>
<dbReference type="InterPro" id="IPR002347">
    <property type="entry name" value="SDR_fam"/>
</dbReference>
<dbReference type="InterPro" id="IPR036291">
    <property type="entry name" value="NAD(P)-bd_dom_sf"/>
</dbReference>
<name>A0A8T2UFC9_CERRI</name>
<dbReference type="PRINTS" id="PR00080">
    <property type="entry name" value="SDRFAMILY"/>
</dbReference>
<dbReference type="Pfam" id="PF13561">
    <property type="entry name" value="adh_short_C2"/>
    <property type="match status" value="1"/>
</dbReference>
<dbReference type="CDD" id="cd05355">
    <property type="entry name" value="SDR_c1"/>
    <property type="match status" value="1"/>
</dbReference>
<dbReference type="PANTHER" id="PTHR48107:SF16">
    <property type="entry name" value="NADPH-DEPENDENT ALDEHYDE REDUCTASE 1, CHLOROPLASTIC"/>
    <property type="match status" value="1"/>
</dbReference>
<dbReference type="AlphaFoldDB" id="A0A8T2UFC9"/>
<dbReference type="PROSITE" id="PS00061">
    <property type="entry name" value="ADH_SHORT"/>
    <property type="match status" value="1"/>
</dbReference>
<keyword evidence="2" id="KW-0560">Oxidoreductase</keyword>
<dbReference type="InterPro" id="IPR020904">
    <property type="entry name" value="Sc_DH/Rdtase_CS"/>
</dbReference>
<comment type="similarity">
    <text evidence="1">Belongs to the short-chain dehydrogenases/reductases (SDR) family.</text>
</comment>
<dbReference type="PANTHER" id="PTHR48107">
    <property type="entry name" value="NADPH-DEPENDENT ALDEHYDE REDUCTASE-LIKE PROTEIN, CHLOROPLASTIC-RELATED"/>
    <property type="match status" value="1"/>
</dbReference>
<sequence length="365" mass="39971">MQLISRFFIPCTNVAYRGVAYAKCSINPSVIIRSHSSRTSTLLKQRTWLTAQRGFLDSLPPCVERSFSCVRGMATEGKFPPQQQEGQPGREHEMQPTPEFVRPNYKPADKLLGKVAIVTGGDSGIGRSVACHFALEGATVAITYVPEKEEKDANDTIDLLKNKFKHPQSKADPIKIGVDLGYDENCKKVVQQVMDAFGRIDIVVNNAAEQYMVPGIEGINTDQIERVFRTNIFSHFYLTKHAVNHMKEGSCIINTTSINAYKGNPTLLDYTATKGAIVAFTRGLALHLVGRGIRVNGVAPGPIWTPLIPSSFPPEKVESFGEQVPMKRAGQPSEIGPSYVFLASEDSSYYSGQVLHPNGGVVVNG</sequence>
<gene>
    <name evidence="4" type="ORF">KP509_07G060600</name>
</gene>
<evidence type="ECO:0000313" key="4">
    <source>
        <dbReference type="EMBL" id="KAH7433230.1"/>
    </source>
</evidence>
<keyword evidence="5" id="KW-1185">Reference proteome</keyword>
<dbReference type="Gene3D" id="3.40.50.720">
    <property type="entry name" value="NAD(P)-binding Rossmann-like Domain"/>
    <property type="match status" value="1"/>
</dbReference>